<feature type="compositionally biased region" description="Low complexity" evidence="5">
    <location>
        <begin position="31"/>
        <end position="83"/>
    </location>
</feature>
<dbReference type="AlphaFoldDB" id="A0A4P7NNT9"/>
<dbReference type="EMBL" id="CP034209">
    <property type="protein sequence ID" value="QBZ63967.1"/>
    <property type="molecule type" value="Genomic_DNA"/>
</dbReference>
<evidence type="ECO:0000256" key="1">
    <source>
        <dbReference type="ARBA" id="ARBA00004555"/>
    </source>
</evidence>
<dbReference type="PANTHER" id="PTHR46515:SF1">
    <property type="entry name" value="TATA ELEMENT MODULATORY FACTOR"/>
    <property type="match status" value="1"/>
</dbReference>
<feature type="compositionally biased region" description="Low complexity" evidence="5">
    <location>
        <begin position="132"/>
        <end position="143"/>
    </location>
</feature>
<feature type="region of interest" description="Disordered" evidence="5">
    <location>
        <begin position="627"/>
        <end position="676"/>
    </location>
</feature>
<reference evidence="6 7" key="1">
    <citation type="journal article" date="2019" name="Mol. Biol. Evol.">
        <title>Blast fungal genomes show frequent chromosomal changes, gene gains and losses, and effector gene turnover.</title>
        <authorList>
            <person name="Gomez Luciano L.B."/>
            <person name="Jason Tsai I."/>
            <person name="Chuma I."/>
            <person name="Tosa Y."/>
            <person name="Chen Y.H."/>
            <person name="Li J.Y."/>
            <person name="Li M.Y."/>
            <person name="Jade Lu M.Y."/>
            <person name="Nakayashiki H."/>
            <person name="Li W.H."/>
        </authorList>
    </citation>
    <scope>NUCLEOTIDE SEQUENCE [LARGE SCALE GENOMIC DNA]</scope>
    <source>
        <strain evidence="6">MZ5-1-6</strain>
    </source>
</reference>
<dbReference type="VEuPathDB" id="FungiDB:M_BR32_EuGene_00096751"/>
<feature type="compositionally biased region" description="Polar residues" evidence="5">
    <location>
        <begin position="108"/>
        <end position="124"/>
    </location>
</feature>
<feature type="region of interest" description="Disordered" evidence="5">
    <location>
        <begin position="30"/>
        <end position="260"/>
    </location>
</feature>
<feature type="compositionally biased region" description="Low complexity" evidence="5">
    <location>
        <begin position="411"/>
        <end position="429"/>
    </location>
</feature>
<proteinExistence type="predicted"/>
<comment type="subcellular location">
    <subcellularLocation>
        <location evidence="1">Golgi apparatus</location>
    </subcellularLocation>
</comment>
<feature type="coiled-coil region" evidence="4">
    <location>
        <begin position="790"/>
        <end position="890"/>
    </location>
</feature>
<dbReference type="Pfam" id="PF12329">
    <property type="entry name" value="TMF_DNA_bd"/>
    <property type="match status" value="1"/>
</dbReference>
<evidence type="ECO:0000256" key="5">
    <source>
        <dbReference type="SAM" id="MobiDB-lite"/>
    </source>
</evidence>
<feature type="compositionally biased region" description="Basic and acidic residues" evidence="5">
    <location>
        <begin position="185"/>
        <end position="195"/>
    </location>
</feature>
<feature type="region of interest" description="Disordered" evidence="5">
    <location>
        <begin position="556"/>
        <end position="594"/>
    </location>
</feature>
<feature type="compositionally biased region" description="Polar residues" evidence="5">
    <location>
        <begin position="744"/>
        <end position="753"/>
    </location>
</feature>
<gene>
    <name evidence="6" type="ORF">PoMZ_05658</name>
</gene>
<dbReference type="PANTHER" id="PTHR46515">
    <property type="entry name" value="TATA ELEMENT MODULATORY FACTOR TMF1"/>
    <property type="match status" value="1"/>
</dbReference>
<feature type="compositionally biased region" description="Low complexity" evidence="5">
    <location>
        <begin position="96"/>
        <end position="106"/>
    </location>
</feature>
<protein>
    <submittedName>
        <fullName evidence="6">Uncharacterized protein</fullName>
    </submittedName>
</protein>
<dbReference type="GO" id="GO:0005783">
    <property type="term" value="C:endoplasmic reticulum"/>
    <property type="evidence" value="ECO:0007669"/>
    <property type="project" value="TreeGrafter"/>
</dbReference>
<dbReference type="InterPro" id="IPR052602">
    <property type="entry name" value="Growth_transcription_reg"/>
</dbReference>
<evidence type="ECO:0000313" key="6">
    <source>
        <dbReference type="EMBL" id="QBZ63967.1"/>
    </source>
</evidence>
<evidence type="ECO:0000256" key="3">
    <source>
        <dbReference type="ARBA" id="ARBA00023054"/>
    </source>
</evidence>
<feature type="region of interest" description="Disordered" evidence="5">
    <location>
        <begin position="688"/>
        <end position="768"/>
    </location>
</feature>
<accession>A0A4P7NNT9</accession>
<feature type="compositionally biased region" description="Basic and acidic residues" evidence="5">
    <location>
        <begin position="556"/>
        <end position="578"/>
    </location>
</feature>
<dbReference type="Pfam" id="PF12325">
    <property type="entry name" value="TMF_TATA_bd"/>
    <property type="match status" value="1"/>
</dbReference>
<keyword evidence="3 4" id="KW-0175">Coiled coil</keyword>
<keyword evidence="2" id="KW-0333">Golgi apparatus</keyword>
<organism evidence="6 7">
    <name type="scientific">Pyricularia oryzae</name>
    <name type="common">Rice blast fungus</name>
    <name type="synonym">Magnaporthe oryzae</name>
    <dbReference type="NCBI Taxonomy" id="318829"/>
    <lineage>
        <taxon>Eukaryota</taxon>
        <taxon>Fungi</taxon>
        <taxon>Dikarya</taxon>
        <taxon>Ascomycota</taxon>
        <taxon>Pezizomycotina</taxon>
        <taxon>Sordariomycetes</taxon>
        <taxon>Sordariomycetidae</taxon>
        <taxon>Magnaporthales</taxon>
        <taxon>Pyriculariaceae</taxon>
        <taxon>Pyricularia</taxon>
    </lineage>
</organism>
<feature type="region of interest" description="Disordered" evidence="5">
    <location>
        <begin position="344"/>
        <end position="371"/>
    </location>
</feature>
<dbReference type="InterPro" id="IPR022091">
    <property type="entry name" value="TMF_TATA-bd"/>
</dbReference>
<dbReference type="InterPro" id="IPR022092">
    <property type="entry name" value="TMF_DNA-bd"/>
</dbReference>
<dbReference type="Proteomes" id="UP000294847">
    <property type="component" value="Chromosome 6"/>
</dbReference>
<sequence length="893" mass="97050">MAGRWGSYFQSAVTGLEARLDTILAEETDANKNSNKSAQAAAAAQQTTAASDTGPAASPAAAPSSEASSSTKPSPTPSRSASTNRKPDRLQERLARAVAAKNAASAQKPDTSSARQSTTSSPRQSLDVPARASIDSVDSSSIAGQKGPGSTASPRASLDVSKRPSVEVTNAETKPVSEAAGVKAQAEEKEGDGKLGESAVPEAALRSSTGFLTPAPEIAATETAVEVIKPEVQDAITPDVRTSLDQQSEPASTDAHRQNQEEIHDYVEKIDALQAKLQYLAREASDAAKKAIQAAPPGSLEKKLAEKDQQIALLMEEGKKLGVTEQKHRTIMKKLRAKIAEDEKEMNELKAARSKADAEAESLRRQGRRANDLEKFHEESLKRIGQLQKDINGLRAESASKDSTIADLKSQLQQAQEAADAQNAKATDQALEKERRRAQDLEDEVAALKVEKTLASDRAKAQADDLQEKLERANERARVVEAELKAEAQALEGKLEAMRARAEEASSGAVGDSQAKLLRQIETLQTQYAIASENWQGIEATLLGRIANLEKERDEALQRESDMRKKAREAALRAKRNEEELEEARSNLPTVQDDIESYKSQVKALEKRAEQAEAALAEAKTDFEKQKAIWKEEQRQAERSASADQHDWLEDLPPPNAPFKTNSRPESPLLSLPNRNWSSDVIGFQNMLGKLRKPSAPSSNGDGVGESSYRPSTAGRRPSASPWIPQQAHRPSIAASSVPPGLQTPATPFSVSREQLAEYEPTEAAASTHQVVQDMVSVSTAGAGPTVQLVERMSAQVRRLENEKVKAREELARMSRQRDEARAEIVALMRETEAGRSAKERVAALEAEVAAVNQRYETTLELLGEKSEEVEELKADVQDVKAMYRDLIDRTHK</sequence>
<feature type="compositionally biased region" description="Low complexity" evidence="5">
    <location>
        <begin position="213"/>
        <end position="227"/>
    </location>
</feature>
<feature type="compositionally biased region" description="Basic and acidic residues" evidence="5">
    <location>
        <begin position="627"/>
        <end position="638"/>
    </location>
</feature>
<evidence type="ECO:0000256" key="4">
    <source>
        <dbReference type="SAM" id="Coils"/>
    </source>
</evidence>
<feature type="compositionally biased region" description="Basic and acidic residues" evidence="5">
    <location>
        <begin position="85"/>
        <end position="95"/>
    </location>
</feature>
<evidence type="ECO:0000256" key="2">
    <source>
        <dbReference type="ARBA" id="ARBA00023034"/>
    </source>
</evidence>
<feature type="region of interest" description="Disordered" evidence="5">
    <location>
        <begin position="398"/>
        <end position="438"/>
    </location>
</feature>
<name>A0A4P7NNT9_PYROR</name>
<evidence type="ECO:0000313" key="7">
    <source>
        <dbReference type="Proteomes" id="UP000294847"/>
    </source>
</evidence>
<dbReference type="GO" id="GO:0005794">
    <property type="term" value="C:Golgi apparatus"/>
    <property type="evidence" value="ECO:0007669"/>
    <property type="project" value="UniProtKB-SubCell"/>
</dbReference>